<dbReference type="KEGG" id="wjo:FOL01_0115"/>
<feature type="domain" description="DUF4325" evidence="1">
    <location>
        <begin position="22"/>
        <end position="76"/>
    </location>
</feature>
<dbReference type="Pfam" id="PF14213">
    <property type="entry name" value="DUF4325"/>
    <property type="match status" value="1"/>
</dbReference>
<dbReference type="STRING" id="1631871.FOL01_0115"/>
<dbReference type="EMBL" id="CP014332">
    <property type="protein sequence ID" value="APS40974.1"/>
    <property type="molecule type" value="Genomic_DNA"/>
</dbReference>
<name>A0A1L6R8W4_9LACO</name>
<sequence>METQKINISKKIDGKIAVTSDDAQIIFNIISKNIQKSIISELDFSDIETLTTSFLNEAIGNLYKVADGKTISELVKVDTQKINIPQYKTILKVIENARDKNGEY</sequence>
<dbReference type="OrthoDB" id="512307at2"/>
<reference evidence="2 3" key="1">
    <citation type="submission" date="2016-02" db="EMBL/GenBank/DDBJ databases">
        <title>Complete Genome Sequence of Weissella jogaejeotgali FOL01.</title>
        <authorList>
            <person name="Lee J.-H."/>
            <person name="Ku H.-J."/>
        </authorList>
    </citation>
    <scope>NUCLEOTIDE SEQUENCE [LARGE SCALE GENOMIC DNA]</scope>
    <source>
        <strain evidence="2 3">FOL01</strain>
    </source>
</reference>
<organism evidence="2 3">
    <name type="scientific">Weissella jogaejeotgali</name>
    <dbReference type="NCBI Taxonomy" id="1631871"/>
    <lineage>
        <taxon>Bacteria</taxon>
        <taxon>Bacillati</taxon>
        <taxon>Bacillota</taxon>
        <taxon>Bacilli</taxon>
        <taxon>Lactobacillales</taxon>
        <taxon>Lactobacillaceae</taxon>
        <taxon>Weissella</taxon>
    </lineage>
</organism>
<protein>
    <recommendedName>
        <fullName evidence="1">DUF4325 domain-containing protein</fullName>
    </recommendedName>
</protein>
<evidence type="ECO:0000313" key="2">
    <source>
        <dbReference type="EMBL" id="APS40974.1"/>
    </source>
</evidence>
<evidence type="ECO:0000313" key="3">
    <source>
        <dbReference type="Proteomes" id="UP000185473"/>
    </source>
</evidence>
<dbReference type="Proteomes" id="UP000185473">
    <property type="component" value="Chromosome"/>
</dbReference>
<keyword evidence="3" id="KW-1185">Reference proteome</keyword>
<proteinExistence type="predicted"/>
<dbReference type="AlphaFoldDB" id="A0A1L6R8W4"/>
<gene>
    <name evidence="2" type="ORF">FOL01_0115</name>
</gene>
<accession>A0A1L6R8W4</accession>
<evidence type="ECO:0000259" key="1">
    <source>
        <dbReference type="Pfam" id="PF14213"/>
    </source>
</evidence>
<dbReference type="RefSeq" id="WP_075268833.1">
    <property type="nucleotide sequence ID" value="NZ_CP014332.1"/>
</dbReference>
<dbReference type="InterPro" id="IPR025474">
    <property type="entry name" value="DUF4325"/>
</dbReference>